<proteinExistence type="inferred from homology"/>
<comment type="similarity">
    <text evidence="1 3">Belongs to the short-chain dehydrogenases/reductases (SDR) family.</text>
</comment>
<evidence type="ECO:0000256" key="2">
    <source>
        <dbReference type="ARBA" id="ARBA00023002"/>
    </source>
</evidence>
<dbReference type="Pfam" id="PF00106">
    <property type="entry name" value="adh_short"/>
    <property type="match status" value="1"/>
</dbReference>
<dbReference type="Proteomes" id="UP000029443">
    <property type="component" value="Unassembled WGS sequence"/>
</dbReference>
<dbReference type="PRINTS" id="PR00081">
    <property type="entry name" value="GDHRDH"/>
</dbReference>
<dbReference type="InterPro" id="IPR020904">
    <property type="entry name" value="Sc_DH/Rdtase_CS"/>
</dbReference>
<evidence type="ECO:0000256" key="3">
    <source>
        <dbReference type="RuleBase" id="RU000363"/>
    </source>
</evidence>
<evidence type="ECO:0000256" key="1">
    <source>
        <dbReference type="ARBA" id="ARBA00006484"/>
    </source>
</evidence>
<dbReference type="InterPro" id="IPR057326">
    <property type="entry name" value="KR_dom"/>
</dbReference>
<name>A0ABR4WE58_9GAMM</name>
<feature type="domain" description="Ketoreductase" evidence="4">
    <location>
        <begin position="8"/>
        <end position="182"/>
    </location>
</feature>
<keyword evidence="2" id="KW-0560">Oxidoreductase</keyword>
<dbReference type="PANTHER" id="PTHR44196">
    <property type="entry name" value="DEHYDROGENASE/REDUCTASE SDR FAMILY MEMBER 7B"/>
    <property type="match status" value="1"/>
</dbReference>
<evidence type="ECO:0000313" key="5">
    <source>
        <dbReference type="EMBL" id="KGD61733.1"/>
    </source>
</evidence>
<dbReference type="RefSeq" id="WP_035245618.1">
    <property type="nucleotide sequence ID" value="NZ_ARXU01000003.1"/>
</dbReference>
<dbReference type="InterPro" id="IPR002347">
    <property type="entry name" value="SDR_fam"/>
</dbReference>
<organism evidence="5 6">
    <name type="scientific">Alcanivorax jadensis T9</name>
    <dbReference type="NCBI Taxonomy" id="1177181"/>
    <lineage>
        <taxon>Bacteria</taxon>
        <taxon>Pseudomonadati</taxon>
        <taxon>Pseudomonadota</taxon>
        <taxon>Gammaproteobacteria</taxon>
        <taxon>Oceanospirillales</taxon>
        <taxon>Alcanivoracaceae</taxon>
        <taxon>Alcanivorax</taxon>
    </lineage>
</organism>
<comment type="caution">
    <text evidence="5">The sequence shown here is derived from an EMBL/GenBank/DDBJ whole genome shotgun (WGS) entry which is preliminary data.</text>
</comment>
<dbReference type="InterPro" id="IPR036291">
    <property type="entry name" value="NAD(P)-bd_dom_sf"/>
</dbReference>
<dbReference type="SMART" id="SM00822">
    <property type="entry name" value="PKS_KR"/>
    <property type="match status" value="1"/>
</dbReference>
<protein>
    <submittedName>
        <fullName evidence="5">Short chain dehydrogenase</fullName>
    </submittedName>
</protein>
<keyword evidence="6" id="KW-1185">Reference proteome</keyword>
<dbReference type="PROSITE" id="PS00061">
    <property type="entry name" value="ADH_SHORT"/>
    <property type="match status" value="1"/>
</dbReference>
<evidence type="ECO:0000313" key="6">
    <source>
        <dbReference type="Proteomes" id="UP000029443"/>
    </source>
</evidence>
<reference evidence="5 6" key="1">
    <citation type="submission" date="2012-09" db="EMBL/GenBank/DDBJ databases">
        <title>Genome Sequence of alkane-degrading Bacterium Alcanivorax jadensis T9.</title>
        <authorList>
            <person name="Lai Q."/>
            <person name="Shao Z."/>
        </authorList>
    </citation>
    <scope>NUCLEOTIDE SEQUENCE [LARGE SCALE GENOMIC DNA]</scope>
    <source>
        <strain evidence="5 6">T9</strain>
    </source>
</reference>
<dbReference type="SUPFAM" id="SSF51735">
    <property type="entry name" value="NAD(P)-binding Rossmann-fold domains"/>
    <property type="match status" value="1"/>
</dbReference>
<sequence>MAISLRGTVACVTGGGRGIGKATAIALAQAGAKVFIGDIDVDAAQEVADSLPGATAIQLDVSDADSFARFIERANEAGPLGVLINNAGIQRTGEFVGQSLDTKHREMAINVGGAINGMHFALPGMLARNCGHIVNVSSMAGKMTVPGAAVYSASKFAVASLSRTVRAEIAQSAVTITTVLPSAVQTELAAGLDLRGVPKATPEEIAEEIVASCQHGRAEVTLPKWLFPIGTIEQALPEKFGNWVKRAVGAQNRISADTPESRQYQERLSKF</sequence>
<gene>
    <name evidence="5" type="ORF">T9A_00942</name>
</gene>
<dbReference type="Gene3D" id="3.40.50.720">
    <property type="entry name" value="NAD(P)-binding Rossmann-like Domain"/>
    <property type="match status" value="1"/>
</dbReference>
<accession>A0ABR4WE58</accession>
<dbReference type="EMBL" id="ARXU01000003">
    <property type="protein sequence ID" value="KGD61733.1"/>
    <property type="molecule type" value="Genomic_DNA"/>
</dbReference>
<dbReference type="PRINTS" id="PR00080">
    <property type="entry name" value="SDRFAMILY"/>
</dbReference>
<dbReference type="NCBIfam" id="NF005878">
    <property type="entry name" value="PRK07825.1"/>
    <property type="match status" value="1"/>
</dbReference>
<dbReference type="PANTHER" id="PTHR44196:SF1">
    <property type="entry name" value="DEHYDROGENASE_REDUCTASE SDR FAMILY MEMBER 7B"/>
    <property type="match status" value="1"/>
</dbReference>
<evidence type="ECO:0000259" key="4">
    <source>
        <dbReference type="SMART" id="SM00822"/>
    </source>
</evidence>
<dbReference type="CDD" id="cd05233">
    <property type="entry name" value="SDR_c"/>
    <property type="match status" value="1"/>
</dbReference>